<keyword evidence="4 8" id="KW-0489">Methyltransferase</keyword>
<name>A0ABY6DY63_9NEIS</name>
<keyword evidence="7 8" id="KW-0093">Biotin biosynthesis</keyword>
<dbReference type="InterPro" id="IPR011814">
    <property type="entry name" value="BioC"/>
</dbReference>
<evidence type="ECO:0000256" key="5">
    <source>
        <dbReference type="ARBA" id="ARBA00022679"/>
    </source>
</evidence>
<dbReference type="GO" id="GO:0102130">
    <property type="term" value="F:malonyl-CoA methyltransferase activity"/>
    <property type="evidence" value="ECO:0007669"/>
    <property type="project" value="UniProtKB-EC"/>
</dbReference>
<keyword evidence="11" id="KW-1185">Reference proteome</keyword>
<evidence type="ECO:0000259" key="9">
    <source>
        <dbReference type="Pfam" id="PF08241"/>
    </source>
</evidence>
<dbReference type="NCBIfam" id="TIGR02072">
    <property type="entry name" value="BioC"/>
    <property type="match status" value="1"/>
</dbReference>
<evidence type="ECO:0000256" key="7">
    <source>
        <dbReference type="ARBA" id="ARBA00022756"/>
    </source>
</evidence>
<dbReference type="InterPro" id="IPR050602">
    <property type="entry name" value="Malonyl-ACP_OMT"/>
</dbReference>
<evidence type="ECO:0000313" key="10">
    <source>
        <dbReference type="EMBL" id="UXY16783.1"/>
    </source>
</evidence>
<dbReference type="PANTHER" id="PTHR13090:SF1">
    <property type="entry name" value="ARGININE-HYDROXYLASE NDUFAF5, MITOCHONDRIAL"/>
    <property type="match status" value="1"/>
</dbReference>
<keyword evidence="5 8" id="KW-0808">Transferase</keyword>
<comment type="function">
    <text evidence="8">Converts the free carboxyl group of a malonyl-thioester to its methyl ester by transfer of a methyl group from S-adenosyl-L-methionine (SAM). It allows to synthesize pimeloyl-ACP via the fatty acid synthetic pathway.</text>
</comment>
<dbReference type="PANTHER" id="PTHR13090">
    <property type="entry name" value="ARGININE-HYDROXYLASE NDUFAF5, MITOCHONDRIAL"/>
    <property type="match status" value="1"/>
</dbReference>
<evidence type="ECO:0000256" key="4">
    <source>
        <dbReference type="ARBA" id="ARBA00022603"/>
    </source>
</evidence>
<protein>
    <recommendedName>
        <fullName evidence="3 8">Malonyl-[acyl-carrier protein] O-methyltransferase</fullName>
        <shortName evidence="8">Malonyl-ACP O-methyltransferase</shortName>
        <ecNumber evidence="3 8">2.1.1.197</ecNumber>
    </recommendedName>
    <alternativeName>
        <fullName evidence="8">Biotin synthesis protein BioC</fullName>
    </alternativeName>
</protein>
<evidence type="ECO:0000256" key="3">
    <source>
        <dbReference type="ARBA" id="ARBA00012327"/>
    </source>
</evidence>
<comment type="catalytic activity">
    <reaction evidence="1 8">
        <text>malonyl-[ACP] + S-adenosyl-L-methionine = malonyl-[ACP] methyl ester + S-adenosyl-L-homocysteine</text>
        <dbReference type="Rhea" id="RHEA:17105"/>
        <dbReference type="Rhea" id="RHEA-COMP:9623"/>
        <dbReference type="Rhea" id="RHEA-COMP:9954"/>
        <dbReference type="ChEBI" id="CHEBI:57856"/>
        <dbReference type="ChEBI" id="CHEBI:59789"/>
        <dbReference type="ChEBI" id="CHEBI:78449"/>
        <dbReference type="ChEBI" id="CHEBI:78845"/>
        <dbReference type="EC" id="2.1.1.197"/>
    </reaction>
</comment>
<organism evidence="10 11">
    <name type="scientific">Chitiniphilus purpureus</name>
    <dbReference type="NCBI Taxonomy" id="2981137"/>
    <lineage>
        <taxon>Bacteria</taxon>
        <taxon>Pseudomonadati</taxon>
        <taxon>Pseudomonadota</taxon>
        <taxon>Betaproteobacteria</taxon>
        <taxon>Neisseriales</taxon>
        <taxon>Chitinibacteraceae</taxon>
        <taxon>Chitiniphilus</taxon>
    </lineage>
</organism>
<dbReference type="CDD" id="cd02440">
    <property type="entry name" value="AdoMet_MTases"/>
    <property type="match status" value="1"/>
</dbReference>
<gene>
    <name evidence="8 10" type="primary">bioC</name>
    <name evidence="10" type="ORF">N8I74_07105</name>
</gene>
<reference evidence="10" key="1">
    <citation type="submission" date="2022-10" db="EMBL/GenBank/DDBJ databases">
        <title>Chitiniphilus purpureus sp. nov., a novel chitin-degrading bacterium isolated from crawfish pond sediment.</title>
        <authorList>
            <person name="Li K."/>
        </authorList>
    </citation>
    <scope>NUCLEOTIDE SEQUENCE</scope>
    <source>
        <strain evidence="10">CD1</strain>
    </source>
</reference>
<dbReference type="InterPro" id="IPR029063">
    <property type="entry name" value="SAM-dependent_MTases_sf"/>
</dbReference>
<proteinExistence type="inferred from homology"/>
<dbReference type="EC" id="2.1.1.197" evidence="3 8"/>
<accession>A0ABY6DY63</accession>
<comment type="similarity">
    <text evidence="8">Belongs to the methyltransferase superfamily.</text>
</comment>
<dbReference type="GO" id="GO:0032259">
    <property type="term" value="P:methylation"/>
    <property type="evidence" value="ECO:0007669"/>
    <property type="project" value="UniProtKB-KW"/>
</dbReference>
<evidence type="ECO:0000256" key="8">
    <source>
        <dbReference type="HAMAP-Rule" id="MF_00835"/>
    </source>
</evidence>
<dbReference type="RefSeq" id="WP_263126181.1">
    <property type="nucleotide sequence ID" value="NZ_CP106753.1"/>
</dbReference>
<evidence type="ECO:0000256" key="6">
    <source>
        <dbReference type="ARBA" id="ARBA00022691"/>
    </source>
</evidence>
<evidence type="ECO:0000313" key="11">
    <source>
        <dbReference type="Proteomes" id="UP001061302"/>
    </source>
</evidence>
<dbReference type="InterPro" id="IPR013216">
    <property type="entry name" value="Methyltransf_11"/>
</dbReference>
<dbReference type="HAMAP" id="MF_00835">
    <property type="entry name" value="BioC"/>
    <property type="match status" value="1"/>
</dbReference>
<evidence type="ECO:0000256" key="1">
    <source>
        <dbReference type="ARBA" id="ARBA00000852"/>
    </source>
</evidence>
<dbReference type="Gene3D" id="3.40.50.150">
    <property type="entry name" value="Vaccinia Virus protein VP39"/>
    <property type="match status" value="1"/>
</dbReference>
<keyword evidence="6 8" id="KW-0949">S-adenosyl-L-methionine</keyword>
<evidence type="ECO:0000256" key="2">
    <source>
        <dbReference type="ARBA" id="ARBA00004746"/>
    </source>
</evidence>
<dbReference type="SUPFAM" id="SSF53335">
    <property type="entry name" value="S-adenosyl-L-methionine-dependent methyltransferases"/>
    <property type="match status" value="1"/>
</dbReference>
<feature type="domain" description="Methyltransferase type 11" evidence="9">
    <location>
        <begin position="52"/>
        <end position="159"/>
    </location>
</feature>
<dbReference type="Proteomes" id="UP001061302">
    <property type="component" value="Chromosome"/>
</dbReference>
<comment type="pathway">
    <text evidence="2 8">Cofactor biosynthesis; biotin biosynthesis.</text>
</comment>
<dbReference type="EMBL" id="CP106753">
    <property type="protein sequence ID" value="UXY16783.1"/>
    <property type="molecule type" value="Genomic_DNA"/>
</dbReference>
<sequence>MSEPFYTDKTAVRAAFDKAAASYDAAAVLQREVADRMAERLDYIKLVPQRMLDAGCGTGYAGPMLRARYPDAQLIELDLAPGMLAIAREKQAGRGVRKWLQLFERQRAQQVCGDIERLPLADGSVDLIWSNLTLQWCNVPDAALAECRRVLRPGGLLMFSTLGPDTLRELRAAFEGVDGYSHVNRFIDMHDLGDALLHAGLSTPVMDMELITMTYPDAGSVMRDLKAIGAHNATFGRPAGLMGKAVWRKVNAQYERFRRNGELPCTYEVVYGHAWKPETRPVTALPDGRQVIEFQRRGA</sequence>
<dbReference type="Pfam" id="PF08241">
    <property type="entry name" value="Methyltransf_11"/>
    <property type="match status" value="1"/>
</dbReference>